<evidence type="ECO:0000313" key="3">
    <source>
        <dbReference type="Proteomes" id="UP000653305"/>
    </source>
</evidence>
<keyword evidence="2" id="KW-0808">Transferase</keyword>
<dbReference type="SMART" id="SM00220">
    <property type="entry name" value="S_TKc"/>
    <property type="match status" value="1"/>
</dbReference>
<keyword evidence="3" id="KW-1185">Reference proteome</keyword>
<comment type="caution">
    <text evidence="2">The sequence shown here is derived from an EMBL/GenBank/DDBJ whole genome shotgun (WGS) entry which is preliminary data.</text>
</comment>
<reference evidence="2" key="1">
    <citation type="submission" date="2020-07" db="EMBL/GenBank/DDBJ databases">
        <title>Ethylene signaling mediates host invasion by parasitic plants.</title>
        <authorList>
            <person name="Yoshida S."/>
        </authorList>
    </citation>
    <scope>NUCLEOTIDE SEQUENCE</scope>
    <source>
        <strain evidence="2">Okayama</strain>
    </source>
</reference>
<dbReference type="EMBL" id="BMAC01000399">
    <property type="protein sequence ID" value="GFP95592.1"/>
    <property type="molecule type" value="Genomic_DNA"/>
</dbReference>
<dbReference type="InterPro" id="IPR000719">
    <property type="entry name" value="Prot_kinase_dom"/>
</dbReference>
<evidence type="ECO:0000313" key="2">
    <source>
        <dbReference type="EMBL" id="GFP95592.1"/>
    </source>
</evidence>
<dbReference type="GO" id="GO:0004672">
    <property type="term" value="F:protein kinase activity"/>
    <property type="evidence" value="ECO:0007669"/>
    <property type="project" value="InterPro"/>
</dbReference>
<name>A0A830CBE0_9LAMI</name>
<feature type="domain" description="Protein kinase" evidence="1">
    <location>
        <begin position="1"/>
        <end position="317"/>
    </location>
</feature>
<sequence>MDDWMSSPSKFLSSLPACNIPLMNSKSSSFKDFVQPGEEGGSGLDLRRRVVVGGGGEREVALAVDYDLHRSTASPLAVEITEISCQGCMIIGRDWLPPYSTEKSLGKLRFPTASTAIFQLISANISVLLLPKKMRLGWMDEHSFTASKPGFGIPVAVKILTRDLEGLQGSEEDDGLEFNAKLAHFNLALDSPTGDMTYVTTRVMGTYSYVAPEYMATGHLTAKYDVYSFGVFLLELLSGRRVIDKNRGPKEENLADWAESYLREEKNIFQIMDCRLEGHYPDNKAYAVATIALHCLSAEPKERPQMAESACTLERFAWGSELRML</sequence>
<accession>A0A830CBE0</accession>
<proteinExistence type="predicted"/>
<dbReference type="PROSITE" id="PS50011">
    <property type="entry name" value="PROTEIN_KINASE_DOM"/>
    <property type="match status" value="1"/>
</dbReference>
<dbReference type="InterPro" id="IPR050823">
    <property type="entry name" value="Plant_Ser_Thr_Prot_Kinase"/>
</dbReference>
<organism evidence="2 3">
    <name type="scientific">Phtheirospermum japonicum</name>
    <dbReference type="NCBI Taxonomy" id="374723"/>
    <lineage>
        <taxon>Eukaryota</taxon>
        <taxon>Viridiplantae</taxon>
        <taxon>Streptophyta</taxon>
        <taxon>Embryophyta</taxon>
        <taxon>Tracheophyta</taxon>
        <taxon>Spermatophyta</taxon>
        <taxon>Magnoliopsida</taxon>
        <taxon>eudicotyledons</taxon>
        <taxon>Gunneridae</taxon>
        <taxon>Pentapetalae</taxon>
        <taxon>asterids</taxon>
        <taxon>lamiids</taxon>
        <taxon>Lamiales</taxon>
        <taxon>Orobanchaceae</taxon>
        <taxon>Orobanchaceae incertae sedis</taxon>
        <taxon>Phtheirospermum</taxon>
    </lineage>
</organism>
<dbReference type="Gene3D" id="1.10.510.10">
    <property type="entry name" value="Transferase(Phosphotransferase) domain 1"/>
    <property type="match status" value="1"/>
</dbReference>
<dbReference type="InterPro" id="IPR011009">
    <property type="entry name" value="Kinase-like_dom_sf"/>
</dbReference>
<dbReference type="GO" id="GO:0005524">
    <property type="term" value="F:ATP binding"/>
    <property type="evidence" value="ECO:0007669"/>
    <property type="project" value="InterPro"/>
</dbReference>
<dbReference type="SUPFAM" id="SSF56112">
    <property type="entry name" value="Protein kinase-like (PK-like)"/>
    <property type="match status" value="1"/>
</dbReference>
<protein>
    <submittedName>
        <fullName evidence="2">Protein kinase 2b chloroplastic</fullName>
    </submittedName>
</protein>
<dbReference type="PANTHER" id="PTHR45621">
    <property type="entry name" value="OS01G0588500 PROTEIN-RELATED"/>
    <property type="match status" value="1"/>
</dbReference>
<keyword evidence="2" id="KW-0418">Kinase</keyword>
<dbReference type="Pfam" id="PF00069">
    <property type="entry name" value="Pkinase"/>
    <property type="match status" value="1"/>
</dbReference>
<dbReference type="OrthoDB" id="4062651at2759"/>
<dbReference type="AlphaFoldDB" id="A0A830CBE0"/>
<gene>
    <name evidence="2" type="ORF">PHJA_001703500</name>
</gene>
<dbReference type="Proteomes" id="UP000653305">
    <property type="component" value="Unassembled WGS sequence"/>
</dbReference>
<evidence type="ECO:0000259" key="1">
    <source>
        <dbReference type="PROSITE" id="PS50011"/>
    </source>
</evidence>